<keyword evidence="8" id="KW-1185">Reference proteome</keyword>
<evidence type="ECO:0000313" key="7">
    <source>
        <dbReference type="EMBL" id="MFD2681857.1"/>
    </source>
</evidence>
<dbReference type="SUPFAM" id="SSF52833">
    <property type="entry name" value="Thioredoxin-like"/>
    <property type="match status" value="1"/>
</dbReference>
<protein>
    <submittedName>
        <fullName evidence="7">Redoxin domain-containing protein</fullName>
    </submittedName>
</protein>
<organism evidence="7 8">
    <name type="scientific">Bacillus seohaeanensis</name>
    <dbReference type="NCBI Taxonomy" id="284580"/>
    <lineage>
        <taxon>Bacteria</taxon>
        <taxon>Bacillati</taxon>
        <taxon>Bacillota</taxon>
        <taxon>Bacilli</taxon>
        <taxon>Bacillales</taxon>
        <taxon>Bacillaceae</taxon>
        <taxon>Bacillus</taxon>
    </lineage>
</organism>
<evidence type="ECO:0000313" key="8">
    <source>
        <dbReference type="Proteomes" id="UP001597506"/>
    </source>
</evidence>
<dbReference type="Proteomes" id="UP001597506">
    <property type="component" value="Unassembled WGS sequence"/>
</dbReference>
<sequence length="196" mass="21964">MKKIIITVVLLAMFGYAVFDLAKDEENPISKINTKEIMKDKENNATTGKGNPADGVVGLEVGNVAPDFQLQTLAGETVKLSDYKGQRVMLNFWATWCPPCRAEMPDMEKFYQKKGVAILAVNLTETEATMQDIHDFVDEFGVTFPILLDKKIEVATTYQIGPIPTSYMIDSDGIIRYKTLGALNYEMMVAEFEKMK</sequence>
<dbReference type="InterPro" id="IPR017937">
    <property type="entry name" value="Thioredoxin_CS"/>
</dbReference>
<dbReference type="RefSeq" id="WP_377936411.1">
    <property type="nucleotide sequence ID" value="NZ_JBHUMF010000031.1"/>
</dbReference>
<gene>
    <name evidence="7" type="ORF">ACFSUL_14035</name>
</gene>
<dbReference type="CDD" id="cd02966">
    <property type="entry name" value="TlpA_like_family"/>
    <property type="match status" value="1"/>
</dbReference>
<reference evidence="8" key="1">
    <citation type="journal article" date="2019" name="Int. J. Syst. Evol. Microbiol.">
        <title>The Global Catalogue of Microorganisms (GCM) 10K type strain sequencing project: providing services to taxonomists for standard genome sequencing and annotation.</title>
        <authorList>
            <consortium name="The Broad Institute Genomics Platform"/>
            <consortium name="The Broad Institute Genome Sequencing Center for Infectious Disease"/>
            <person name="Wu L."/>
            <person name="Ma J."/>
        </authorList>
    </citation>
    <scope>NUCLEOTIDE SEQUENCE [LARGE SCALE GENOMIC DNA]</scope>
    <source>
        <strain evidence="8">KCTC 3913</strain>
    </source>
</reference>
<proteinExistence type="predicted"/>
<evidence type="ECO:0000256" key="5">
    <source>
        <dbReference type="ARBA" id="ARBA00023284"/>
    </source>
</evidence>
<dbReference type="PANTHER" id="PTHR42852:SF6">
    <property type="entry name" value="THIOL:DISULFIDE INTERCHANGE PROTEIN DSBE"/>
    <property type="match status" value="1"/>
</dbReference>
<dbReference type="InterPro" id="IPR050553">
    <property type="entry name" value="Thioredoxin_ResA/DsbE_sf"/>
</dbReference>
<dbReference type="PROSITE" id="PS51352">
    <property type="entry name" value="THIOREDOXIN_2"/>
    <property type="match status" value="1"/>
</dbReference>
<name>A0ABW5RTR1_9BACI</name>
<evidence type="ECO:0000256" key="2">
    <source>
        <dbReference type="ARBA" id="ARBA00022748"/>
    </source>
</evidence>
<keyword evidence="5" id="KW-0676">Redox-active center</keyword>
<evidence type="ECO:0000259" key="6">
    <source>
        <dbReference type="PROSITE" id="PS51352"/>
    </source>
</evidence>
<keyword evidence="4" id="KW-1015">Disulfide bond</keyword>
<dbReference type="PANTHER" id="PTHR42852">
    <property type="entry name" value="THIOL:DISULFIDE INTERCHANGE PROTEIN DSBE"/>
    <property type="match status" value="1"/>
</dbReference>
<keyword evidence="3" id="KW-0735">Signal-anchor</keyword>
<dbReference type="InterPro" id="IPR036249">
    <property type="entry name" value="Thioredoxin-like_sf"/>
</dbReference>
<evidence type="ECO:0000256" key="3">
    <source>
        <dbReference type="ARBA" id="ARBA00022968"/>
    </source>
</evidence>
<accession>A0ABW5RTR1</accession>
<keyword evidence="3" id="KW-0812">Transmembrane</keyword>
<comment type="caution">
    <text evidence="7">The sequence shown here is derived from an EMBL/GenBank/DDBJ whole genome shotgun (WGS) entry which is preliminary data.</text>
</comment>
<dbReference type="PROSITE" id="PS00194">
    <property type="entry name" value="THIOREDOXIN_1"/>
    <property type="match status" value="1"/>
</dbReference>
<dbReference type="EMBL" id="JBHUMF010000031">
    <property type="protein sequence ID" value="MFD2681857.1"/>
    <property type="molecule type" value="Genomic_DNA"/>
</dbReference>
<evidence type="ECO:0000256" key="1">
    <source>
        <dbReference type="ARBA" id="ARBA00004196"/>
    </source>
</evidence>
<feature type="domain" description="Thioredoxin" evidence="6">
    <location>
        <begin position="59"/>
        <end position="196"/>
    </location>
</feature>
<dbReference type="InterPro" id="IPR013766">
    <property type="entry name" value="Thioredoxin_domain"/>
</dbReference>
<dbReference type="InterPro" id="IPR000866">
    <property type="entry name" value="AhpC/TSA"/>
</dbReference>
<dbReference type="Pfam" id="PF00578">
    <property type="entry name" value="AhpC-TSA"/>
    <property type="match status" value="1"/>
</dbReference>
<evidence type="ECO:0000256" key="4">
    <source>
        <dbReference type="ARBA" id="ARBA00023157"/>
    </source>
</evidence>
<comment type="subcellular location">
    <subcellularLocation>
        <location evidence="1">Cell envelope</location>
    </subcellularLocation>
</comment>
<dbReference type="Gene3D" id="3.40.30.10">
    <property type="entry name" value="Glutaredoxin"/>
    <property type="match status" value="1"/>
</dbReference>
<keyword evidence="2" id="KW-0201">Cytochrome c-type biogenesis</keyword>